<proteinExistence type="predicted"/>
<evidence type="ECO:0000313" key="1">
    <source>
        <dbReference type="EMBL" id="RZS54415.1"/>
    </source>
</evidence>
<dbReference type="InterPro" id="IPR010710">
    <property type="entry name" value="DUF1289"/>
</dbReference>
<evidence type="ECO:0000313" key="2">
    <source>
        <dbReference type="Proteomes" id="UP000293433"/>
    </source>
</evidence>
<dbReference type="Proteomes" id="UP000293433">
    <property type="component" value="Unassembled WGS sequence"/>
</dbReference>
<accession>A0A4Q7LIP6</accession>
<dbReference type="PANTHER" id="PTHR35175:SF2">
    <property type="entry name" value="DUF1289 DOMAIN-CONTAINING PROTEIN"/>
    <property type="match status" value="1"/>
</dbReference>
<keyword evidence="2" id="KW-1185">Reference proteome</keyword>
<sequence length="76" mass="7758">MSAVPAPGGVASPCINICRLDAAKSHCTGCLRRLDEIAGWSRMSDAQKLAVHAAIAVRREQGFGSQPPAAPGSSGV</sequence>
<dbReference type="OrthoDB" id="8911262at2"/>
<evidence type="ECO:0008006" key="3">
    <source>
        <dbReference type="Google" id="ProtNLM"/>
    </source>
</evidence>
<dbReference type="EMBL" id="SGWV01000009">
    <property type="protein sequence ID" value="RZS54415.1"/>
    <property type="molecule type" value="Genomic_DNA"/>
</dbReference>
<reference evidence="1 2" key="1">
    <citation type="submission" date="2019-02" db="EMBL/GenBank/DDBJ databases">
        <title>Genomic Encyclopedia of Type Strains, Phase IV (KMG-IV): sequencing the most valuable type-strain genomes for metagenomic binning, comparative biology and taxonomic classification.</title>
        <authorList>
            <person name="Goeker M."/>
        </authorList>
    </citation>
    <scope>NUCLEOTIDE SEQUENCE [LARGE SCALE GENOMIC DNA]</scope>
    <source>
        <strain evidence="1 2">DSM 10617</strain>
    </source>
</reference>
<dbReference type="RefSeq" id="WP_130481775.1">
    <property type="nucleotide sequence ID" value="NZ_SGWV01000009.1"/>
</dbReference>
<comment type="caution">
    <text evidence="1">The sequence shown here is derived from an EMBL/GenBank/DDBJ whole genome shotgun (WGS) entry which is preliminary data.</text>
</comment>
<name>A0A4Q7LIP6_9BURK</name>
<protein>
    <recommendedName>
        <fullName evidence="3">Fe-S protein YdhL (DUF1289 family)</fullName>
    </recommendedName>
</protein>
<dbReference type="PANTHER" id="PTHR35175">
    <property type="entry name" value="DUF1289 DOMAIN-CONTAINING PROTEIN"/>
    <property type="match status" value="1"/>
</dbReference>
<gene>
    <name evidence="1" type="ORF">EV685_1892</name>
</gene>
<dbReference type="AlphaFoldDB" id="A0A4Q7LIP6"/>
<dbReference type="Pfam" id="PF06945">
    <property type="entry name" value="DUF1289"/>
    <property type="match status" value="1"/>
</dbReference>
<organism evidence="1 2">
    <name type="scientific">Sphaerotilus mobilis</name>
    <dbReference type="NCBI Taxonomy" id="47994"/>
    <lineage>
        <taxon>Bacteria</taxon>
        <taxon>Pseudomonadati</taxon>
        <taxon>Pseudomonadota</taxon>
        <taxon>Betaproteobacteria</taxon>
        <taxon>Burkholderiales</taxon>
        <taxon>Sphaerotilaceae</taxon>
        <taxon>Sphaerotilus</taxon>
    </lineage>
</organism>